<name>A0A2U2BCM7_9BACT</name>
<evidence type="ECO:0000313" key="2">
    <source>
        <dbReference type="Proteomes" id="UP000244956"/>
    </source>
</evidence>
<dbReference type="Proteomes" id="UP000244956">
    <property type="component" value="Unassembled WGS sequence"/>
</dbReference>
<dbReference type="AlphaFoldDB" id="A0A2U2BCM7"/>
<proteinExistence type="predicted"/>
<protein>
    <submittedName>
        <fullName evidence="1">Uncharacterized protein</fullName>
    </submittedName>
</protein>
<accession>A0A2U2BCM7</accession>
<evidence type="ECO:0000313" key="1">
    <source>
        <dbReference type="EMBL" id="PWE00824.1"/>
    </source>
</evidence>
<gene>
    <name evidence="1" type="ORF">DDZ16_04320</name>
</gene>
<comment type="caution">
    <text evidence="1">The sequence shown here is derived from an EMBL/GenBank/DDBJ whole genome shotgun (WGS) entry which is preliminary data.</text>
</comment>
<keyword evidence="2" id="KW-1185">Reference proteome</keyword>
<reference evidence="1 2" key="1">
    <citation type="submission" date="2018-05" db="EMBL/GenBank/DDBJ databases">
        <title>Marinilabilia rubrum sp. nov., isolated from saltern sediment.</title>
        <authorList>
            <person name="Zhang R."/>
        </authorList>
    </citation>
    <scope>NUCLEOTIDE SEQUENCE [LARGE SCALE GENOMIC DNA]</scope>
    <source>
        <strain evidence="1 2">WTE16</strain>
    </source>
</reference>
<organism evidence="1 2">
    <name type="scientific">Marinilabilia rubra</name>
    <dbReference type="NCBI Taxonomy" id="2162893"/>
    <lineage>
        <taxon>Bacteria</taxon>
        <taxon>Pseudomonadati</taxon>
        <taxon>Bacteroidota</taxon>
        <taxon>Bacteroidia</taxon>
        <taxon>Marinilabiliales</taxon>
        <taxon>Marinilabiliaceae</taxon>
        <taxon>Marinilabilia</taxon>
    </lineage>
</organism>
<dbReference type="EMBL" id="QEWP01000002">
    <property type="protein sequence ID" value="PWE00824.1"/>
    <property type="molecule type" value="Genomic_DNA"/>
</dbReference>
<sequence length="84" mass="9797">MPLFIFDTLLDFFLAVMGKNILKVDPVALGFEDIDLQKEDFIEENDFEWDQNDLEGADLEKVLNEPVGRDQEISLDRYLEDDDI</sequence>